<reference evidence="1" key="1">
    <citation type="submission" date="2020-09" db="EMBL/GenBank/DDBJ databases">
        <title>Draft Genome Sequence of Paenibacillus sp. WST5.</title>
        <authorList>
            <person name="Bao Z."/>
        </authorList>
    </citation>
    <scope>NUCLEOTIDE SEQUENCE</scope>
    <source>
        <strain evidence="1">WST5</strain>
    </source>
</reference>
<dbReference type="Gene3D" id="1.50.10.10">
    <property type="match status" value="1"/>
</dbReference>
<keyword evidence="1" id="KW-0378">Hydrolase</keyword>
<comment type="caution">
    <text evidence="1">The sequence shown here is derived from an EMBL/GenBank/DDBJ whole genome shotgun (WGS) entry which is preliminary data.</text>
</comment>
<dbReference type="AlphaFoldDB" id="A0A926KJ93"/>
<evidence type="ECO:0000313" key="2">
    <source>
        <dbReference type="Proteomes" id="UP000650466"/>
    </source>
</evidence>
<keyword evidence="2" id="KW-1185">Reference proteome</keyword>
<name>A0A926KJ93_9BACL</name>
<evidence type="ECO:0000313" key="1">
    <source>
        <dbReference type="EMBL" id="MBD0378615.1"/>
    </source>
</evidence>
<dbReference type="GO" id="GO:0004553">
    <property type="term" value="F:hydrolase activity, hydrolyzing O-glycosyl compounds"/>
    <property type="evidence" value="ECO:0007669"/>
    <property type="project" value="TreeGrafter"/>
</dbReference>
<protein>
    <submittedName>
        <fullName evidence="1">Glycoside hydrolase family 65</fullName>
    </submittedName>
</protein>
<dbReference type="InterPro" id="IPR012341">
    <property type="entry name" value="6hp_glycosidase-like_sf"/>
</dbReference>
<dbReference type="Proteomes" id="UP000650466">
    <property type="component" value="Unassembled WGS sequence"/>
</dbReference>
<dbReference type="PANTHER" id="PTHR11051:SF8">
    <property type="entry name" value="PROTEIN-GLUCOSYLGALACTOSYLHYDROXYLYSINE GLUCOSIDASE"/>
    <property type="match status" value="1"/>
</dbReference>
<proteinExistence type="predicted"/>
<dbReference type="EMBL" id="JACVVD010000001">
    <property type="protein sequence ID" value="MBD0378615.1"/>
    <property type="molecule type" value="Genomic_DNA"/>
</dbReference>
<dbReference type="PANTHER" id="PTHR11051">
    <property type="entry name" value="GLYCOSYL HYDROLASE-RELATED"/>
    <property type="match status" value="1"/>
</dbReference>
<gene>
    <name evidence="1" type="ORF">ICC18_00580</name>
</gene>
<sequence length="705" mass="78956">MSSSALILQTWGAAMIDRKALVQRHNPVIAGFDKFSSLTVGNGNYAFTVDATGLQTFPGLYADGGVPLGNLSNWAWHTSPNPEGYQVEKFPLTYYPTFGGRSVGFPYMPPGQVTDEYKWLKFNPHKLHLGMVRFRLILPSGEEASPDDLNEIEQMLDLWSGVVESGFSVSGTRTSVTTCCHPGQDLVAVRVKSELIRQGRLQLAFHFPYGTWKFAAVDWGKPDRHETEIIRCSGSSVHIRRKLDQDSYDMSAAWSNGTSTFARDKRDKHLFLLTPSPDSDEFELRFRYAPEDDGGELPTFEATLAASERYWRSFWTSGGAIELIGSKDERAHELERRIVLSQYVTAIQSSGDLPPAESGLTHNSWAGKFHLEMHWWHSVHFALWNRVDLLANSLEWYGGILDKARALAASQGYEGARWPKCVAPDGVNGPCYIEPFLIWQQPHPIYYAELIYKIKGDRDTLEKYAEIVFESAAFMASFAEWDNGQQRYVLGPPVAPAQEIFDHATTMNPAFELSYWAFGLSAANAWRERLGLPRVEKWDHVLKHLSKLPEIGGLYVAAETAPDTFTAGTGTKDHPTMLAPLGILPGDMVDRETMRRTLHEVMKVWDWDATWGWDYPMVAMTAARLGECQLAIDMLLMDKITNTYLPNGHNYQRKPLTVYLPGNGGLLSAVAMMAAGWEGGPDAHAPGFPQDGSWNVRYEGLAKML</sequence>
<organism evidence="1 2">
    <name type="scientific">Paenibacillus sedimenti</name>
    <dbReference type="NCBI Taxonomy" id="2770274"/>
    <lineage>
        <taxon>Bacteria</taxon>
        <taxon>Bacillati</taxon>
        <taxon>Bacillota</taxon>
        <taxon>Bacilli</taxon>
        <taxon>Bacillales</taxon>
        <taxon>Paenibacillaceae</taxon>
        <taxon>Paenibacillus</taxon>
    </lineage>
</organism>
<dbReference type="SUPFAM" id="SSF48208">
    <property type="entry name" value="Six-hairpin glycosidases"/>
    <property type="match status" value="1"/>
</dbReference>
<dbReference type="GO" id="GO:0005975">
    <property type="term" value="P:carbohydrate metabolic process"/>
    <property type="evidence" value="ECO:0007669"/>
    <property type="project" value="InterPro"/>
</dbReference>
<dbReference type="InterPro" id="IPR008928">
    <property type="entry name" value="6-hairpin_glycosidase_sf"/>
</dbReference>
<accession>A0A926KJ93</accession>